<reference evidence="8 9" key="1">
    <citation type="submission" date="2022-11" db="EMBL/GenBank/DDBJ databases">
        <title>Mucor velutinosus strain NIH1002 WGS.</title>
        <authorList>
            <person name="Subramanian P."/>
            <person name="Mullikin J.C."/>
            <person name="Segre J.A."/>
            <person name="Zelazny A.M."/>
        </authorList>
    </citation>
    <scope>NUCLEOTIDE SEQUENCE [LARGE SCALE GENOMIC DNA]</scope>
    <source>
        <strain evidence="8 9">NIH1002</strain>
    </source>
</reference>
<accession>A0AAN7HMV6</accession>
<keyword evidence="4 5" id="KW-0833">Ubl conjugation pathway</keyword>
<feature type="region of interest" description="Disordered" evidence="6">
    <location>
        <begin position="1"/>
        <end position="71"/>
    </location>
</feature>
<keyword evidence="9" id="KW-1185">Reference proteome</keyword>
<keyword evidence="3" id="KW-0808">Transferase</keyword>
<dbReference type="Proteomes" id="UP001304243">
    <property type="component" value="Unassembled WGS sequence"/>
</dbReference>
<dbReference type="GeneID" id="89954498"/>
<evidence type="ECO:0000313" key="8">
    <source>
        <dbReference type="EMBL" id="KAK4515854.1"/>
    </source>
</evidence>
<feature type="region of interest" description="Disordered" evidence="6">
    <location>
        <begin position="308"/>
        <end position="332"/>
    </location>
</feature>
<evidence type="ECO:0000256" key="4">
    <source>
        <dbReference type="ARBA" id="ARBA00022786"/>
    </source>
</evidence>
<dbReference type="Gene3D" id="3.30.2410.10">
    <property type="entry name" value="Hect, E3 ligase catalytic domain"/>
    <property type="match status" value="1"/>
</dbReference>
<gene>
    <name evidence="8" type="ORF">ATC70_010812</name>
</gene>
<feature type="active site" description="Glycyl thioester intermediate" evidence="5">
    <location>
        <position position="1195"/>
    </location>
</feature>
<feature type="compositionally biased region" description="Polar residues" evidence="6">
    <location>
        <begin position="1"/>
        <end position="39"/>
    </location>
</feature>
<dbReference type="InterPro" id="IPR044611">
    <property type="entry name" value="E3A/B/C-like"/>
</dbReference>
<sequence length="1227" mass="140544">MSTYIDARTSSTPNTNSFLYQNHPPSSPVASNTHLGQQQHSEHHHYPQQQLQQQQQQQQQPSQQQQTMDDKSNEIHYSNDHDMLVDYLVSPKPSPSRTLQPNLSDEMNGNNDITKRRSSSSSTSSIALKPIKLATDMNNSKEHILKRDPFQLKSNCNASGNANNASTAAAAAATAPTSLAMSPKSAKHYEKRKSNKLYKREKLREAKSEYEEHIEEYVHQLTIGCQQMDCRNKFCASGRGGIISLQPQAALIMAIQLASMPGSRLCDHRKGSNINFEDHSFSVDPAQQKTKPFLQSLFTSTPFSGVLQHSSHHEVQRQQQHQKRSKQQHKPKLRKELFSSAKHWATDFWKLFSHFSSSHNDSDDECDEEYEDTDEAIADEMDSTQQAVVEMQRPGHSDESYYQLDYDDYRLSDGGDESCGGWSSQEGMLLAISPLAVNLDSAVEHLHRAIVTQSISEHKMDTWCRSVFQSWEGIGNSFLVAQSQFSIPPLQHKDISFIHLDELTRFYQMVIHQEQEKDANKRKKNPRQVRIMEAISDSFETLLDRMALNVEALADFQVMEDAELYHIRMMMEWCRSMMAVIQWVICCKEKKQKEEQDGLAALVAKLDDISTNQKRAASIASTSQIILTQKLIQVLSKIAYKNKSIIKKIMQHMLASLDPTRMEYIVHDLQQYLLDHFHTGPYKHGLEDTVIMTMKCLELVYQSSMKNPSHPIIPPSTFYSAEICKKLNIKNEYRIWKRVLLYGEGRHSTLISRQGETEHQRRSRLFMTTTSTSAMLPYPFENEYQFSWFSYPFLLPPAIKRKVVLIDAMSQMSLEYEDACVNHTLVVHAQKLLSEAPGMLKNLETNLRSATCPYLLLEIRREHFVDDTLSQMSRKWSDLKKPLKVKFVDGGEVGMDQGGVQKEFFGVLFEQLVSPDVGLFIQDETTRLCWIRSVLTYDVRMYEMVGIMMGLSIYNGVMMNLQFPKVLWKILVMPNEALIDAMAERRQLFTLDDLEEGWPALGSGLRQLLQWDDGEVEDIFCRDYEISMDVFGQGIVTTSLMPNKEDPVVPVTNSNREAYVQDYCTYFMYTAQKEQLLAMRRGLWSVIGSRALNLCTAEELEMVACGHRQGPDALDLNMVELENVAEYDDGYSVDHPTIRQFWSVVHHDLTNEQKKKLLLFVTASDRVPVGGLKELTFYIQRNGPDSERLPTALTCFSRLLLPEYRSRQILRDRLVTAIENTKGFGLV</sequence>
<dbReference type="GO" id="GO:0000209">
    <property type="term" value="P:protein polyubiquitination"/>
    <property type="evidence" value="ECO:0007669"/>
    <property type="project" value="InterPro"/>
</dbReference>
<feature type="region of interest" description="Disordered" evidence="6">
    <location>
        <begin position="86"/>
        <end position="127"/>
    </location>
</feature>
<dbReference type="Gene3D" id="3.90.1750.10">
    <property type="entry name" value="Hect, E3 ligase catalytic domains"/>
    <property type="match status" value="1"/>
</dbReference>
<dbReference type="EMBL" id="JASEJX010000014">
    <property type="protein sequence ID" value="KAK4515854.1"/>
    <property type="molecule type" value="Genomic_DNA"/>
</dbReference>
<evidence type="ECO:0000259" key="7">
    <source>
        <dbReference type="PROSITE" id="PS50237"/>
    </source>
</evidence>
<comment type="caution">
    <text evidence="8">The sequence shown here is derived from an EMBL/GenBank/DDBJ whole genome shotgun (WGS) entry which is preliminary data.</text>
</comment>
<dbReference type="Pfam" id="PF00632">
    <property type="entry name" value="HECT"/>
    <property type="match status" value="1"/>
</dbReference>
<name>A0AAN7HMV6_9FUNG</name>
<evidence type="ECO:0000256" key="5">
    <source>
        <dbReference type="PROSITE-ProRule" id="PRU00104"/>
    </source>
</evidence>
<dbReference type="InterPro" id="IPR000569">
    <property type="entry name" value="HECT_dom"/>
</dbReference>
<feature type="compositionally biased region" description="Polar residues" evidence="6">
    <location>
        <begin position="95"/>
        <end position="112"/>
    </location>
</feature>
<evidence type="ECO:0000256" key="2">
    <source>
        <dbReference type="ARBA" id="ARBA00012485"/>
    </source>
</evidence>
<evidence type="ECO:0000256" key="6">
    <source>
        <dbReference type="SAM" id="MobiDB-lite"/>
    </source>
</evidence>
<dbReference type="PANTHER" id="PTHR45700">
    <property type="entry name" value="UBIQUITIN-PROTEIN LIGASE E3C"/>
    <property type="match status" value="1"/>
</dbReference>
<proteinExistence type="predicted"/>
<comment type="catalytic activity">
    <reaction evidence="1">
        <text>S-ubiquitinyl-[E2 ubiquitin-conjugating enzyme]-L-cysteine + [acceptor protein]-L-lysine = [E2 ubiquitin-conjugating enzyme]-L-cysteine + N(6)-ubiquitinyl-[acceptor protein]-L-lysine.</text>
        <dbReference type="EC" id="2.3.2.26"/>
    </reaction>
</comment>
<feature type="compositionally biased region" description="Basic residues" evidence="6">
    <location>
        <begin position="320"/>
        <end position="332"/>
    </location>
</feature>
<evidence type="ECO:0000256" key="3">
    <source>
        <dbReference type="ARBA" id="ARBA00022679"/>
    </source>
</evidence>
<feature type="compositionally biased region" description="Low complexity" evidence="6">
    <location>
        <begin position="48"/>
        <end position="66"/>
    </location>
</feature>
<dbReference type="InterPro" id="IPR035983">
    <property type="entry name" value="Hect_E3_ubiquitin_ligase"/>
</dbReference>
<dbReference type="FunFam" id="3.30.2410.10:FF:000003">
    <property type="entry name" value="probable E3 ubiquitin-protein ligase HERC4 isoform X1"/>
    <property type="match status" value="1"/>
</dbReference>
<dbReference type="RefSeq" id="XP_064682520.1">
    <property type="nucleotide sequence ID" value="XM_064830018.1"/>
</dbReference>
<dbReference type="CDD" id="cd00078">
    <property type="entry name" value="HECTc"/>
    <property type="match status" value="1"/>
</dbReference>
<dbReference type="InterPro" id="IPR032353">
    <property type="entry name" value="AZUL"/>
</dbReference>
<dbReference type="SUPFAM" id="SSF56204">
    <property type="entry name" value="Hect, E3 ligase catalytic domain"/>
    <property type="match status" value="1"/>
</dbReference>
<dbReference type="EC" id="2.3.2.26" evidence="2"/>
<dbReference type="Gene3D" id="3.30.2160.10">
    <property type="entry name" value="Hect, E3 ligase catalytic domain"/>
    <property type="match status" value="1"/>
</dbReference>
<dbReference type="GO" id="GO:0061630">
    <property type="term" value="F:ubiquitin protein ligase activity"/>
    <property type="evidence" value="ECO:0007669"/>
    <property type="project" value="UniProtKB-EC"/>
</dbReference>
<evidence type="ECO:0000256" key="1">
    <source>
        <dbReference type="ARBA" id="ARBA00000885"/>
    </source>
</evidence>
<dbReference type="PROSITE" id="PS50237">
    <property type="entry name" value="HECT"/>
    <property type="match status" value="1"/>
</dbReference>
<dbReference type="Gene3D" id="6.10.130.10">
    <property type="entry name" value="Ubiquitin-protein ligase E3A, N-terminal zinc-binding domain (AZUL)"/>
    <property type="match status" value="1"/>
</dbReference>
<dbReference type="SMART" id="SM00119">
    <property type="entry name" value="HECTc"/>
    <property type="match status" value="1"/>
</dbReference>
<feature type="domain" description="HECT" evidence="7">
    <location>
        <begin position="875"/>
        <end position="1227"/>
    </location>
</feature>
<dbReference type="PANTHER" id="PTHR45700:SF8">
    <property type="entry name" value="HECT-TYPE E3 UBIQUITIN TRANSFERASE"/>
    <property type="match status" value="1"/>
</dbReference>
<dbReference type="AlphaFoldDB" id="A0AAN7HMV6"/>
<protein>
    <recommendedName>
        <fullName evidence="2">HECT-type E3 ubiquitin transferase</fullName>
        <ecNumber evidence="2">2.3.2.26</ecNumber>
    </recommendedName>
</protein>
<dbReference type="Pfam" id="PF16558">
    <property type="entry name" value="AZUL"/>
    <property type="match status" value="1"/>
</dbReference>
<evidence type="ECO:0000313" key="9">
    <source>
        <dbReference type="Proteomes" id="UP001304243"/>
    </source>
</evidence>
<dbReference type="InterPro" id="IPR042556">
    <property type="entry name" value="AZUL_sf"/>
</dbReference>
<organism evidence="8 9">
    <name type="scientific">Mucor velutinosus</name>
    <dbReference type="NCBI Taxonomy" id="708070"/>
    <lineage>
        <taxon>Eukaryota</taxon>
        <taxon>Fungi</taxon>
        <taxon>Fungi incertae sedis</taxon>
        <taxon>Mucoromycota</taxon>
        <taxon>Mucoromycotina</taxon>
        <taxon>Mucoromycetes</taxon>
        <taxon>Mucorales</taxon>
        <taxon>Mucorineae</taxon>
        <taxon>Mucoraceae</taxon>
        <taxon>Mucor</taxon>
    </lineage>
</organism>